<dbReference type="STRING" id="316055.RPE_0963"/>
<reference evidence="2" key="1">
    <citation type="submission" date="2006-09" db="EMBL/GenBank/DDBJ databases">
        <title>Complete sequence of Rhodopseudomonas palustris BisA53.</title>
        <authorList>
            <consortium name="US DOE Joint Genome Institute"/>
            <person name="Copeland A."/>
            <person name="Lucas S."/>
            <person name="Lapidus A."/>
            <person name="Barry K."/>
            <person name="Detter J.C."/>
            <person name="Glavina del Rio T."/>
            <person name="Hammon N."/>
            <person name="Israni S."/>
            <person name="Dalin E."/>
            <person name="Tice H."/>
            <person name="Pitluck S."/>
            <person name="Chain P."/>
            <person name="Malfatti S."/>
            <person name="Shin M."/>
            <person name="Vergez L."/>
            <person name="Schmutz J."/>
            <person name="Larimer F."/>
            <person name="Land M."/>
            <person name="Hauser L."/>
            <person name="Pelletier D.A."/>
            <person name="Kyrpides N."/>
            <person name="Kim E."/>
            <person name="Harwood C.S."/>
            <person name="Oda Y."/>
            <person name="Richardson P."/>
        </authorList>
    </citation>
    <scope>NUCLEOTIDE SEQUENCE [LARGE SCALE GENOMIC DNA]</scope>
    <source>
        <strain evidence="2">BisA53</strain>
    </source>
</reference>
<accession>Q07T15</accession>
<proteinExistence type="predicted"/>
<dbReference type="EMBL" id="CP000463">
    <property type="protein sequence ID" value="ABJ04919.1"/>
    <property type="molecule type" value="Genomic_DNA"/>
</dbReference>
<feature type="transmembrane region" description="Helical" evidence="1">
    <location>
        <begin position="25"/>
        <end position="48"/>
    </location>
</feature>
<evidence type="ECO:0000256" key="1">
    <source>
        <dbReference type="SAM" id="Phobius"/>
    </source>
</evidence>
<keyword evidence="1" id="KW-1133">Transmembrane helix</keyword>
<keyword evidence="1" id="KW-0812">Transmembrane</keyword>
<dbReference type="KEGG" id="rpe:RPE_0963"/>
<gene>
    <name evidence="2" type="ordered locus">RPE_0963</name>
</gene>
<evidence type="ECO:0000313" key="2">
    <source>
        <dbReference type="EMBL" id="ABJ04919.1"/>
    </source>
</evidence>
<organism evidence="2">
    <name type="scientific">Rhodopseudomonas palustris (strain BisA53)</name>
    <dbReference type="NCBI Taxonomy" id="316055"/>
    <lineage>
        <taxon>Bacteria</taxon>
        <taxon>Pseudomonadati</taxon>
        <taxon>Pseudomonadota</taxon>
        <taxon>Alphaproteobacteria</taxon>
        <taxon>Hyphomicrobiales</taxon>
        <taxon>Nitrobacteraceae</taxon>
        <taxon>Rhodopseudomonas</taxon>
    </lineage>
</organism>
<dbReference type="AlphaFoldDB" id="Q07T15"/>
<dbReference type="eggNOG" id="ENOG50318MJ">
    <property type="taxonomic scope" value="Bacteria"/>
</dbReference>
<dbReference type="HOGENOM" id="CLU_3122101_0_0_5"/>
<sequence length="50" mass="5431">MVLAGGAVAYCVYRRLGLRFLTRSWFDLHVIWATSLILVGAIGVHSALGV</sequence>
<name>Q07T15_RHOP5</name>
<protein>
    <submittedName>
        <fullName evidence="2">Uncharacterized protein</fullName>
    </submittedName>
</protein>
<keyword evidence="1" id="KW-0472">Membrane</keyword>